<reference evidence="2 3" key="1">
    <citation type="submission" date="2018-09" db="EMBL/GenBank/DDBJ databases">
        <authorList>
            <person name="Tagini F."/>
        </authorList>
    </citation>
    <scope>NUCLEOTIDE SEQUENCE [LARGE SCALE GENOMIC DNA]</scope>
    <source>
        <strain evidence="2 3">MK136</strain>
    </source>
</reference>
<dbReference type="Gene3D" id="1.10.287.850">
    <property type="entry name" value="HP0062-like domain"/>
    <property type="match status" value="1"/>
</dbReference>
<organism evidence="2 3">
    <name type="scientific">Mycobacterium attenuatum</name>
    <dbReference type="NCBI Taxonomy" id="2341086"/>
    <lineage>
        <taxon>Bacteria</taxon>
        <taxon>Bacillati</taxon>
        <taxon>Actinomycetota</taxon>
        <taxon>Actinomycetes</taxon>
        <taxon>Mycobacteriales</taxon>
        <taxon>Mycobacteriaceae</taxon>
        <taxon>Mycobacterium</taxon>
    </lineage>
</organism>
<keyword evidence="3" id="KW-1185">Reference proteome</keyword>
<protein>
    <submittedName>
        <fullName evidence="2">Putative PE family protein PE23</fullName>
    </submittedName>
</protein>
<dbReference type="RefSeq" id="WP_122525458.1">
    <property type="nucleotide sequence ID" value="NZ_UPHP01000057.1"/>
</dbReference>
<accession>A0A498Q1K9</accession>
<dbReference type="Pfam" id="PF00934">
    <property type="entry name" value="PE"/>
    <property type="match status" value="1"/>
</dbReference>
<evidence type="ECO:0000313" key="3">
    <source>
        <dbReference type="Proteomes" id="UP000273307"/>
    </source>
</evidence>
<name>A0A498Q1K9_9MYCO</name>
<sequence>MSLLSIAPEIVSAASGNLKNLSAALRNATAEAASRTTAFAAPAADEVSEAITALFGTHAQEFQALSAKAASFHEEFVNLLNGGATQYLSTEATNVQQTLADAVNTPAQSLLGHPLVGTGQALAAAVANPAETIYSQSLGPFEAFYDSTSFDIPPVKGISNNLGIRLNTPLGPVELISEGVAVTATNDWALNAYHFSAPFIYFGYSTFNTLATWGSTPASVLFTLNGIELALPLNPLGLPSVSISWLGTPFYDVLPRIGYSPVS</sequence>
<proteinExistence type="predicted"/>
<dbReference type="EMBL" id="UPHP01000057">
    <property type="protein sequence ID" value="VBA38422.1"/>
    <property type="molecule type" value="Genomic_DNA"/>
</dbReference>
<dbReference type="Proteomes" id="UP000273307">
    <property type="component" value="Unassembled WGS sequence"/>
</dbReference>
<dbReference type="OrthoDB" id="4718956at2"/>
<feature type="domain" description="PE" evidence="1">
    <location>
        <begin position="4"/>
        <end position="94"/>
    </location>
</feature>
<dbReference type="SUPFAM" id="SSF140459">
    <property type="entry name" value="PE/PPE dimer-like"/>
    <property type="match status" value="1"/>
</dbReference>
<dbReference type="InterPro" id="IPR038332">
    <property type="entry name" value="PPE_sf"/>
</dbReference>
<gene>
    <name evidence="2" type="ORF">LAUMK136_02462</name>
</gene>
<evidence type="ECO:0000259" key="1">
    <source>
        <dbReference type="Pfam" id="PF00934"/>
    </source>
</evidence>
<dbReference type="InterPro" id="IPR000084">
    <property type="entry name" value="PE-PGRS_N"/>
</dbReference>
<dbReference type="AlphaFoldDB" id="A0A498Q1K9"/>
<evidence type="ECO:0000313" key="2">
    <source>
        <dbReference type="EMBL" id="VBA38422.1"/>
    </source>
</evidence>